<keyword evidence="2" id="KW-0548">Nucleotidyltransferase</keyword>
<evidence type="ECO:0000256" key="1">
    <source>
        <dbReference type="SAM" id="MobiDB-lite"/>
    </source>
</evidence>
<organism evidence="2">
    <name type="scientific">Tanacetum cinerariifolium</name>
    <name type="common">Dalmatian daisy</name>
    <name type="synonym">Chrysanthemum cinerariifolium</name>
    <dbReference type="NCBI Taxonomy" id="118510"/>
    <lineage>
        <taxon>Eukaryota</taxon>
        <taxon>Viridiplantae</taxon>
        <taxon>Streptophyta</taxon>
        <taxon>Embryophyta</taxon>
        <taxon>Tracheophyta</taxon>
        <taxon>Spermatophyta</taxon>
        <taxon>Magnoliopsida</taxon>
        <taxon>eudicotyledons</taxon>
        <taxon>Gunneridae</taxon>
        <taxon>Pentapetalae</taxon>
        <taxon>asterids</taxon>
        <taxon>campanulids</taxon>
        <taxon>Asterales</taxon>
        <taxon>Asteraceae</taxon>
        <taxon>Asteroideae</taxon>
        <taxon>Anthemideae</taxon>
        <taxon>Anthemidinae</taxon>
        <taxon>Tanacetum</taxon>
    </lineage>
</organism>
<feature type="compositionally biased region" description="Polar residues" evidence="1">
    <location>
        <begin position="1"/>
        <end position="21"/>
    </location>
</feature>
<dbReference type="AlphaFoldDB" id="A0A6L2J7P7"/>
<gene>
    <name evidence="2" type="ORF">Tci_005031</name>
</gene>
<feature type="compositionally biased region" description="Basic residues" evidence="1">
    <location>
        <begin position="22"/>
        <end position="31"/>
    </location>
</feature>
<dbReference type="GO" id="GO:0003964">
    <property type="term" value="F:RNA-directed DNA polymerase activity"/>
    <property type="evidence" value="ECO:0007669"/>
    <property type="project" value="UniProtKB-KW"/>
</dbReference>
<dbReference type="PANTHER" id="PTHR33067:SF35">
    <property type="entry name" value="ASPARTIC PEPTIDASE DDI1-TYPE DOMAIN-CONTAINING PROTEIN"/>
    <property type="match status" value="1"/>
</dbReference>
<evidence type="ECO:0000313" key="2">
    <source>
        <dbReference type="EMBL" id="GEU33053.1"/>
    </source>
</evidence>
<dbReference type="EMBL" id="BKCJ010000422">
    <property type="protein sequence ID" value="GEU33053.1"/>
    <property type="molecule type" value="Genomic_DNA"/>
</dbReference>
<dbReference type="InterPro" id="IPR021109">
    <property type="entry name" value="Peptidase_aspartic_dom_sf"/>
</dbReference>
<name>A0A6L2J7P7_TANCI</name>
<proteinExistence type="predicted"/>
<protein>
    <submittedName>
        <fullName evidence="2">Reverse transcriptase domain-containing protein</fullName>
    </submittedName>
</protein>
<keyword evidence="2" id="KW-0808">Transferase</keyword>
<reference evidence="2" key="1">
    <citation type="journal article" date="2019" name="Sci. Rep.">
        <title>Draft genome of Tanacetum cinerariifolium, the natural source of mosquito coil.</title>
        <authorList>
            <person name="Yamashiro T."/>
            <person name="Shiraishi A."/>
            <person name="Satake H."/>
            <person name="Nakayama K."/>
        </authorList>
    </citation>
    <scope>NUCLEOTIDE SEQUENCE</scope>
</reference>
<dbReference type="PANTHER" id="PTHR33067">
    <property type="entry name" value="RNA-DIRECTED DNA POLYMERASE-RELATED"/>
    <property type="match status" value="1"/>
</dbReference>
<dbReference type="CDD" id="cd00303">
    <property type="entry name" value="retropepsin_like"/>
    <property type="match status" value="1"/>
</dbReference>
<keyword evidence="2" id="KW-0695">RNA-directed DNA polymerase</keyword>
<accession>A0A6L2J7P7</accession>
<comment type="caution">
    <text evidence="2">The sequence shown here is derived from an EMBL/GenBank/DDBJ whole genome shotgun (WGS) entry which is preliminary data.</text>
</comment>
<dbReference type="Gene3D" id="2.40.70.10">
    <property type="entry name" value="Acid Proteases"/>
    <property type="match status" value="1"/>
</dbReference>
<sequence length="718" mass="80709">MRTRSSSNLPGESSPNLTSLNPKRRNRRRSKQPFILEESPVDKMADQRTMTELLRAPTEGYAEEIVVPPILAEQFELKHCLINIMTSDQFFGLEKDNSHDHIRCDANSSSSSKIAKLTHAVNQQTSDVTTAMTAILKQFQATPPPASVKTVKEICVTCGGAHPYYKCLAADGNTFLEFQDNIQGYISAAATNYNQGNSGYRPPGVANQTRPPGFAQPNVQNIQNYGIVLDGPFIPIPPPFINSEEDERVEETLTDLELALVSNKKKLLELANTPLNENCSAIILKKSPEKHRDPGKFLIMCGFSELKCKALADLGASINLMPLSVWKKLGLLELIFTRMTLELANRAICTPAGIAKDVFVSVVKFTFPADFVIVGYESDPIVPLILGRPFLRTARALIDVHREEIILRDGDERLTLNMRHDTSSYSNQPQKESINMINIYYDLCEDFLKDLFATNHQSGNPTFSSHNNLTSPKVKDDIFDPEGDIVLDYTKDLPPPHNINPLSGSTTSSSPNQLLEEFVDELALITFPPGNDDLSFDIESDLKEIEYLLNHDPTKETDSILENSIDESNLAEPNDNLVDTMPPEMFTDEHAIDYSSPPLYDEYVDDLFKVKSDTEYVYDDPFDSKGEKIKESKLLIDELDLSRSSDFLLSLECDSFLFEDFFEVDALPSTNNEDKEFLDFEDSCSWYCPLITRSSNPQLYFGNPISKSYRLMFIFVHT</sequence>
<feature type="region of interest" description="Disordered" evidence="1">
    <location>
        <begin position="1"/>
        <end position="35"/>
    </location>
</feature>